<comment type="cofactor">
    <cofactor evidence="1 12">
        <name>pyridoxal 5'-phosphate</name>
        <dbReference type="ChEBI" id="CHEBI:597326"/>
    </cofactor>
</comment>
<comment type="pathway">
    <text evidence="2 12">Amino-acid biosynthesis; L-proline biosynthesis; L-glutamate 5-semialdehyde from L-ornithine: step 1/1.</text>
</comment>
<keyword evidence="7 11" id="KW-0663">Pyridoxal phosphate</keyword>
<dbReference type="UniPathway" id="UPA00098">
    <property type="reaction ID" value="UER00358"/>
</dbReference>
<evidence type="ECO:0000256" key="1">
    <source>
        <dbReference type="ARBA" id="ARBA00001933"/>
    </source>
</evidence>
<dbReference type="FunFam" id="3.40.640.10:FF:000011">
    <property type="entry name" value="Ornithine aminotransferase"/>
    <property type="match status" value="1"/>
</dbReference>
<dbReference type="GO" id="GO:0005737">
    <property type="term" value="C:cytoplasm"/>
    <property type="evidence" value="ECO:0007669"/>
    <property type="project" value="TreeGrafter"/>
</dbReference>
<dbReference type="GO" id="GO:0042802">
    <property type="term" value="F:identical protein binding"/>
    <property type="evidence" value="ECO:0007669"/>
    <property type="project" value="TreeGrafter"/>
</dbReference>
<evidence type="ECO:0000256" key="5">
    <source>
        <dbReference type="ARBA" id="ARBA00022576"/>
    </source>
</evidence>
<comment type="catalytic activity">
    <reaction evidence="8 12">
        <text>a 2-oxocarboxylate + L-ornithine = L-glutamate 5-semialdehyde + an L-alpha-amino acid</text>
        <dbReference type="Rhea" id="RHEA:13877"/>
        <dbReference type="ChEBI" id="CHEBI:35179"/>
        <dbReference type="ChEBI" id="CHEBI:46911"/>
        <dbReference type="ChEBI" id="CHEBI:58066"/>
        <dbReference type="ChEBI" id="CHEBI:59869"/>
        <dbReference type="EC" id="2.6.1.13"/>
    </reaction>
</comment>
<evidence type="ECO:0000256" key="12">
    <source>
        <dbReference type="RuleBase" id="RU365036"/>
    </source>
</evidence>
<evidence type="ECO:0000256" key="9">
    <source>
        <dbReference type="ARBA" id="ARBA00051944"/>
    </source>
</evidence>
<dbReference type="PANTHER" id="PTHR11986:SF18">
    <property type="entry name" value="ORNITHINE AMINOTRANSFERASE, MITOCHONDRIAL"/>
    <property type="match status" value="1"/>
</dbReference>
<dbReference type="FunFam" id="3.90.1150.10:FF:000152">
    <property type="entry name" value="Ornithine aminotransferase"/>
    <property type="match status" value="1"/>
</dbReference>
<proteinExistence type="inferred from homology"/>
<dbReference type="GO" id="GO:0019544">
    <property type="term" value="P:L-arginine catabolic process to L-glutamate"/>
    <property type="evidence" value="ECO:0007669"/>
    <property type="project" value="TreeGrafter"/>
</dbReference>
<dbReference type="Gene3D" id="3.90.1150.10">
    <property type="entry name" value="Aspartate Aminotransferase, domain 1"/>
    <property type="match status" value="1"/>
</dbReference>
<dbReference type="InterPro" id="IPR015422">
    <property type="entry name" value="PyrdxlP-dep_Trfase_small"/>
</dbReference>
<dbReference type="InterPro" id="IPR005814">
    <property type="entry name" value="Aminotrans_3"/>
</dbReference>
<sequence length="423" mass="46590">MLKTAIRKVGSITIGGEYYIERELAYGANNYHPLPVVLCKGEGMFLWDTSGKCYYDFLAAYSAVNQGHCHPKIVEAMASQAKTLSITSRAFYNNLLGETEELLCKTFSFDKCLMMNSGVEAGESAIKIARRWGYEVKGIPQGQAEIVFCSNNFWGRTIAACGSSDDPDRYKNFGPFAGLNFKIIPYDNVEALEQAISGTNIAGFMFEPIQGEAGVVIPTHGYYEKVRKLCTKHKVLMIADEIQTGIGRTGKMLCLDWENVKPDIVTLAKSLSGGLMPISAVLGKKEVMDVLVPGSHGSTFGGNPMACRVAQAALGVIKDEKLVENSEKMGEIFRKQMSKLIGGYIKEVRGRGLMNAVVIKNKKGAWDLCLKLAENGLLAKPTHGNIIRFTPPLIINEEQLNECIQIIRKTVVELHKFNPKDND</sequence>
<protein>
    <recommendedName>
        <fullName evidence="10 12">Ornithine aminotransferase</fullName>
        <ecNumber evidence="4 12">2.6.1.13</ecNumber>
    </recommendedName>
</protein>
<accession>A0A1R2B5C3</accession>
<reference evidence="13 14" key="1">
    <citation type="submission" date="2016-11" db="EMBL/GenBank/DDBJ databases">
        <title>The macronuclear genome of Stentor coeruleus: a giant cell with tiny introns.</title>
        <authorList>
            <person name="Slabodnick M."/>
            <person name="Ruby J.G."/>
            <person name="Reiff S.B."/>
            <person name="Swart E.C."/>
            <person name="Gosai S."/>
            <person name="Prabakaran S."/>
            <person name="Witkowska E."/>
            <person name="Larue G.E."/>
            <person name="Fisher S."/>
            <person name="Freeman R.M."/>
            <person name="Gunawardena J."/>
            <person name="Chu W."/>
            <person name="Stover N.A."/>
            <person name="Gregory B.D."/>
            <person name="Nowacki M."/>
            <person name="Derisi J."/>
            <person name="Roy S.W."/>
            <person name="Marshall W.F."/>
            <person name="Sood P."/>
        </authorList>
    </citation>
    <scope>NUCLEOTIDE SEQUENCE [LARGE SCALE GENOMIC DNA]</scope>
    <source>
        <strain evidence="13">WM001</strain>
    </source>
</reference>
<evidence type="ECO:0000313" key="13">
    <source>
        <dbReference type="EMBL" id="OMJ71978.1"/>
    </source>
</evidence>
<dbReference type="InterPro" id="IPR010164">
    <property type="entry name" value="Orn_aminotrans"/>
</dbReference>
<dbReference type="InterPro" id="IPR015424">
    <property type="entry name" value="PyrdxlP-dep_Trfase"/>
</dbReference>
<dbReference type="InterPro" id="IPR049704">
    <property type="entry name" value="Aminotrans_3_PPA_site"/>
</dbReference>
<organism evidence="13 14">
    <name type="scientific">Stentor coeruleus</name>
    <dbReference type="NCBI Taxonomy" id="5963"/>
    <lineage>
        <taxon>Eukaryota</taxon>
        <taxon>Sar</taxon>
        <taxon>Alveolata</taxon>
        <taxon>Ciliophora</taxon>
        <taxon>Postciliodesmatophora</taxon>
        <taxon>Heterotrichea</taxon>
        <taxon>Heterotrichida</taxon>
        <taxon>Stentoridae</taxon>
        <taxon>Stentor</taxon>
    </lineage>
</organism>
<evidence type="ECO:0000256" key="3">
    <source>
        <dbReference type="ARBA" id="ARBA00008954"/>
    </source>
</evidence>
<dbReference type="InterPro" id="IPR015421">
    <property type="entry name" value="PyrdxlP-dep_Trfase_major"/>
</dbReference>
<comment type="similarity">
    <text evidence="3 11">Belongs to the class-III pyridoxal-phosphate-dependent aminotransferase family.</text>
</comment>
<comment type="caution">
    <text evidence="13">The sequence shown here is derived from an EMBL/GenBank/DDBJ whole genome shotgun (WGS) entry which is preliminary data.</text>
</comment>
<evidence type="ECO:0000256" key="7">
    <source>
        <dbReference type="ARBA" id="ARBA00022898"/>
    </source>
</evidence>
<dbReference type="EMBL" id="MPUH01000940">
    <property type="protein sequence ID" value="OMJ71978.1"/>
    <property type="molecule type" value="Genomic_DNA"/>
</dbReference>
<dbReference type="SUPFAM" id="SSF53383">
    <property type="entry name" value="PLP-dependent transferases"/>
    <property type="match status" value="1"/>
</dbReference>
<dbReference type="GO" id="GO:0004587">
    <property type="term" value="F:ornithine aminotransferase activity"/>
    <property type="evidence" value="ECO:0007669"/>
    <property type="project" value="UniProtKB-EC"/>
</dbReference>
<evidence type="ECO:0000313" key="14">
    <source>
        <dbReference type="Proteomes" id="UP000187209"/>
    </source>
</evidence>
<dbReference type="Pfam" id="PF00202">
    <property type="entry name" value="Aminotran_3"/>
    <property type="match status" value="1"/>
</dbReference>
<gene>
    <name evidence="13" type="ORF">SteCoe_29685</name>
</gene>
<dbReference type="PIRSF" id="PIRSF000521">
    <property type="entry name" value="Transaminase_4ab_Lys_Orn"/>
    <property type="match status" value="1"/>
</dbReference>
<name>A0A1R2B5C3_9CILI</name>
<evidence type="ECO:0000256" key="6">
    <source>
        <dbReference type="ARBA" id="ARBA00022679"/>
    </source>
</evidence>
<dbReference type="PANTHER" id="PTHR11986">
    <property type="entry name" value="AMINOTRANSFERASE CLASS III"/>
    <property type="match status" value="1"/>
</dbReference>
<dbReference type="AlphaFoldDB" id="A0A1R2B5C3"/>
<dbReference type="OrthoDB" id="425114at2759"/>
<evidence type="ECO:0000256" key="8">
    <source>
        <dbReference type="ARBA" id="ARBA00051265"/>
    </source>
</evidence>
<evidence type="ECO:0000256" key="11">
    <source>
        <dbReference type="RuleBase" id="RU003560"/>
    </source>
</evidence>
<evidence type="ECO:0000256" key="2">
    <source>
        <dbReference type="ARBA" id="ARBA00004998"/>
    </source>
</evidence>
<dbReference type="InterPro" id="IPR050103">
    <property type="entry name" value="Class-III_PLP-dep_AT"/>
</dbReference>
<dbReference type="GO" id="GO:0010121">
    <property type="term" value="P:L-arginine catabolic process to proline via ornithine"/>
    <property type="evidence" value="ECO:0007669"/>
    <property type="project" value="TreeGrafter"/>
</dbReference>
<keyword evidence="5 12" id="KW-0032">Aminotransferase</keyword>
<dbReference type="Gene3D" id="3.40.640.10">
    <property type="entry name" value="Type I PLP-dependent aspartate aminotransferase-like (Major domain)"/>
    <property type="match status" value="1"/>
</dbReference>
<dbReference type="PROSITE" id="PS00600">
    <property type="entry name" value="AA_TRANSFER_CLASS_3"/>
    <property type="match status" value="1"/>
</dbReference>
<dbReference type="GO" id="GO:0030170">
    <property type="term" value="F:pyridoxal phosphate binding"/>
    <property type="evidence" value="ECO:0007669"/>
    <property type="project" value="InterPro"/>
</dbReference>
<dbReference type="NCBIfam" id="TIGR01885">
    <property type="entry name" value="Orn_aminotrans"/>
    <property type="match status" value="1"/>
</dbReference>
<dbReference type="Proteomes" id="UP000187209">
    <property type="component" value="Unassembled WGS sequence"/>
</dbReference>
<evidence type="ECO:0000256" key="10">
    <source>
        <dbReference type="ARBA" id="ARBA00073894"/>
    </source>
</evidence>
<keyword evidence="14" id="KW-1185">Reference proteome</keyword>
<dbReference type="GO" id="GO:0055129">
    <property type="term" value="P:L-proline biosynthetic process"/>
    <property type="evidence" value="ECO:0007669"/>
    <property type="project" value="UniProtKB-UniPathway"/>
</dbReference>
<keyword evidence="6 12" id="KW-0808">Transferase</keyword>
<dbReference type="CDD" id="cd00610">
    <property type="entry name" value="OAT_like"/>
    <property type="match status" value="1"/>
</dbReference>
<comment type="catalytic activity">
    <reaction evidence="9">
        <text>L-ornithine + 2-oxoglutarate = L-glutamate 5-semialdehyde + L-glutamate</text>
        <dbReference type="Rhea" id="RHEA:25160"/>
        <dbReference type="ChEBI" id="CHEBI:16810"/>
        <dbReference type="ChEBI" id="CHEBI:29985"/>
        <dbReference type="ChEBI" id="CHEBI:46911"/>
        <dbReference type="ChEBI" id="CHEBI:58066"/>
        <dbReference type="EC" id="2.6.1.13"/>
    </reaction>
    <physiologicalReaction direction="left-to-right" evidence="9">
        <dbReference type="Rhea" id="RHEA:25161"/>
    </physiologicalReaction>
</comment>
<dbReference type="EC" id="2.6.1.13" evidence="4 12"/>
<evidence type="ECO:0000256" key="4">
    <source>
        <dbReference type="ARBA" id="ARBA00012924"/>
    </source>
</evidence>